<organism evidence="2 3">
    <name type="scientific">Halospeciosus flavus</name>
    <dbReference type="NCBI Taxonomy" id="3032283"/>
    <lineage>
        <taxon>Archaea</taxon>
        <taxon>Methanobacteriati</taxon>
        <taxon>Methanobacteriota</taxon>
        <taxon>Stenosarchaea group</taxon>
        <taxon>Halobacteria</taxon>
        <taxon>Halobacteriales</taxon>
        <taxon>Halobacteriaceae</taxon>
        <taxon>Halospeciosus</taxon>
    </lineage>
</organism>
<evidence type="ECO:0000313" key="3">
    <source>
        <dbReference type="Proteomes" id="UP001596447"/>
    </source>
</evidence>
<dbReference type="AlphaFoldDB" id="A0ABD5Z3S3"/>
<name>A0ABD5Z3S3_9EURY</name>
<proteinExistence type="predicted"/>
<dbReference type="SUPFAM" id="SSF55781">
    <property type="entry name" value="GAF domain-like"/>
    <property type="match status" value="1"/>
</dbReference>
<dbReference type="Gene3D" id="3.30.450.40">
    <property type="match status" value="1"/>
</dbReference>
<dbReference type="RefSeq" id="WP_279529759.1">
    <property type="nucleotide sequence ID" value="NZ_CP122312.1"/>
</dbReference>
<feature type="domain" description="GAF" evidence="1">
    <location>
        <begin position="95"/>
        <end position="234"/>
    </location>
</feature>
<keyword evidence="3" id="KW-1185">Reference proteome</keyword>
<reference evidence="2 3" key="1">
    <citation type="journal article" date="2019" name="Int. J. Syst. Evol. Microbiol.">
        <title>The Global Catalogue of Microorganisms (GCM) 10K type strain sequencing project: providing services to taxonomists for standard genome sequencing and annotation.</title>
        <authorList>
            <consortium name="The Broad Institute Genomics Platform"/>
            <consortium name="The Broad Institute Genome Sequencing Center for Infectious Disease"/>
            <person name="Wu L."/>
            <person name="Ma J."/>
        </authorList>
    </citation>
    <scope>NUCLEOTIDE SEQUENCE [LARGE SCALE GENOMIC DNA]</scope>
    <source>
        <strain evidence="2 3">XZGYJ-43</strain>
    </source>
</reference>
<dbReference type="Proteomes" id="UP001596447">
    <property type="component" value="Unassembled WGS sequence"/>
</dbReference>
<dbReference type="EMBL" id="JBHTAR010000011">
    <property type="protein sequence ID" value="MFC7199836.1"/>
    <property type="molecule type" value="Genomic_DNA"/>
</dbReference>
<gene>
    <name evidence="2" type="ORF">ACFQJ9_10535</name>
</gene>
<evidence type="ECO:0000313" key="2">
    <source>
        <dbReference type="EMBL" id="MFC7199836.1"/>
    </source>
</evidence>
<dbReference type="SMART" id="SM00065">
    <property type="entry name" value="GAF"/>
    <property type="match status" value="1"/>
</dbReference>
<dbReference type="PANTHER" id="PTHR43102">
    <property type="entry name" value="SLR1143 PROTEIN"/>
    <property type="match status" value="1"/>
</dbReference>
<evidence type="ECO:0000259" key="1">
    <source>
        <dbReference type="SMART" id="SM00065"/>
    </source>
</evidence>
<sequence>MATRAKSEVFDALDAGTLFDAILVDDVFGGSEFLGELLERVPDRPCVLVGDDTDPDALQKTIQTAVREGWSGYPIPADEHARLDCLDEYDFEQPTLLAHLEGLTTTARECFDADVGFVGVVDEDEEQFVTSQGVDWETLDRSDSICSHGLLDGEPLVISDLPEDSRVSYEPIHSEEFEPDFYAGIPLKAASGQHVGMLCVMDEETREFDEEDHSALQWLAEQAMVHVERYGRAS</sequence>
<dbReference type="InterPro" id="IPR029016">
    <property type="entry name" value="GAF-like_dom_sf"/>
</dbReference>
<dbReference type="PANTHER" id="PTHR43102:SF2">
    <property type="entry name" value="GAF DOMAIN-CONTAINING PROTEIN"/>
    <property type="match status" value="1"/>
</dbReference>
<dbReference type="Pfam" id="PF01590">
    <property type="entry name" value="GAF"/>
    <property type="match status" value="1"/>
</dbReference>
<protein>
    <submittedName>
        <fullName evidence="2">GAF domain-containing protein</fullName>
    </submittedName>
</protein>
<accession>A0ABD5Z3S3</accession>
<dbReference type="InterPro" id="IPR003018">
    <property type="entry name" value="GAF"/>
</dbReference>
<comment type="caution">
    <text evidence="2">The sequence shown here is derived from an EMBL/GenBank/DDBJ whole genome shotgun (WGS) entry which is preliminary data.</text>
</comment>